<dbReference type="EMBL" id="FNKP01000004">
    <property type="protein sequence ID" value="SDR53896.1"/>
    <property type="molecule type" value="Genomic_DNA"/>
</dbReference>
<keyword evidence="9" id="KW-1185">Reference proteome</keyword>
<keyword evidence="6" id="KW-0482">Metalloprotease</keyword>
<keyword evidence="3" id="KW-0645">Protease</keyword>
<dbReference type="SUPFAM" id="SSF52317">
    <property type="entry name" value="Class I glutamine amidotransferase-like"/>
    <property type="match status" value="1"/>
</dbReference>
<comment type="similarity">
    <text evidence="2">Belongs to the peptidase M14 family.</text>
</comment>
<name>A0A1H1JVC9_9BURK</name>
<dbReference type="InterPro" id="IPR029062">
    <property type="entry name" value="Class_I_gatase-like"/>
</dbReference>
<evidence type="ECO:0000256" key="5">
    <source>
        <dbReference type="ARBA" id="ARBA00022833"/>
    </source>
</evidence>
<reference evidence="9" key="1">
    <citation type="submission" date="2016-10" db="EMBL/GenBank/DDBJ databases">
        <authorList>
            <person name="Varghese N."/>
        </authorList>
    </citation>
    <scope>NUCLEOTIDE SEQUENCE [LARGE SCALE GENOMIC DNA]</scope>
    <source>
        <strain evidence="9">GAS106B</strain>
    </source>
</reference>
<dbReference type="Proteomes" id="UP000183487">
    <property type="component" value="Unassembled WGS sequence"/>
</dbReference>
<dbReference type="AlphaFoldDB" id="A0A1H1JVC9"/>
<dbReference type="GO" id="GO:0005615">
    <property type="term" value="C:extracellular space"/>
    <property type="evidence" value="ECO:0007669"/>
    <property type="project" value="TreeGrafter"/>
</dbReference>
<evidence type="ECO:0000259" key="7">
    <source>
        <dbReference type="Pfam" id="PF00246"/>
    </source>
</evidence>
<dbReference type="CDD" id="cd06240">
    <property type="entry name" value="M14-like"/>
    <property type="match status" value="1"/>
</dbReference>
<proteinExistence type="inferred from homology"/>
<dbReference type="GO" id="GO:0008270">
    <property type="term" value="F:zinc ion binding"/>
    <property type="evidence" value="ECO:0007669"/>
    <property type="project" value="InterPro"/>
</dbReference>
<gene>
    <name evidence="8" type="ORF">SAMN05443245_7299</name>
</gene>
<sequence>MNSITSPKEFLGHEIGEDYYLANYTQLVEYWTLLATQSSRIKMVDIGATGYGRRQYMLIISSPDNLVNADKHRDLARTLAQPYDIDHGRASELARDGKAVVFIDAGVHHNEILPTQTLFELAWRLASGTDRETLRILDEVVLLLVHANPDGHEDFACEYMRERDPAKRPVEWRFATPELMPRYAGSDINRDYHFTATAETRNVAEVMYREWFPQVAYDPHQTGPLGGAMYVPPFRDPNNAYTPPLVLATSAELGMAVHHRLIAEGKVGSYMQNAAPYTAWTNGMSTTTAHLHNVVGILSEVIGTPHPQRIPFVPARHVPSGIQPLALAPQIWQAATTIEYQISAQKAVLAWVASNRERLLMATYTANRDAIEAGNRDTWTMGPSQLASLTTPDPFQSQRIYDAFDRASGIHVGNLRGWSEADPSRHASVLRKPALRNPRGYIIPSDQPDFANAVSFANVLLRGGVRVERAKRAFIVGTRNYAAGSLVVKTAQPYRPFILDMFESHEWPSMPLFSGGPIELPYDAAGYTLAYQMGIEFDRILEGFDGPFETIESSIAIPSGRLIGGYAHSAVIGFVVGCESNHAYRLINRLLAAGKKVHRICQASVFDGVSLRSGAFWIPQDTDVLKVVSGGIQELGLDVIAQSAPPCFTMKEIRGTRIGIVSKFGGVRSAGWLQWTLDEFEFPHTVMYPGDLMAGNWGDTFDVLFLTDGSINKAARDAVDGEPVDEAAAYLNSLDSTPISPMDIPDRYHHMLGDVEDEKTLQNVRDFLTSGGSVVGIGSGTNIASPLGCPVSRHDGRPYIPLSVVKAKVDNEHPLAWGMGDDVNLIFDHSPVFSNKHRERSNCACWFDGRDILQSGFALREDELAGAAAIVSKEVGKGRLILIGPEVNFRGQTSGAYKFIFNAIFSVSDR</sequence>
<evidence type="ECO:0000256" key="2">
    <source>
        <dbReference type="ARBA" id="ARBA00005988"/>
    </source>
</evidence>
<dbReference type="Gene3D" id="3.40.630.10">
    <property type="entry name" value="Zn peptidases"/>
    <property type="match status" value="1"/>
</dbReference>
<keyword evidence="4" id="KW-0378">Hydrolase</keyword>
<accession>A0A1H1JVC9</accession>
<feature type="domain" description="Peptidase M14" evidence="7">
    <location>
        <begin position="29"/>
        <end position="195"/>
    </location>
</feature>
<protein>
    <submittedName>
        <fullName evidence="8">Zinc carboxypeptidase</fullName>
    </submittedName>
</protein>
<dbReference type="Pfam" id="PF00246">
    <property type="entry name" value="Peptidase_M14"/>
    <property type="match status" value="1"/>
</dbReference>
<evidence type="ECO:0000256" key="1">
    <source>
        <dbReference type="ARBA" id="ARBA00001947"/>
    </source>
</evidence>
<evidence type="ECO:0000256" key="4">
    <source>
        <dbReference type="ARBA" id="ARBA00022801"/>
    </source>
</evidence>
<organism evidence="8 9">
    <name type="scientific">Paraburkholderia fungorum</name>
    <dbReference type="NCBI Taxonomy" id="134537"/>
    <lineage>
        <taxon>Bacteria</taxon>
        <taxon>Pseudomonadati</taxon>
        <taxon>Pseudomonadota</taxon>
        <taxon>Betaproteobacteria</taxon>
        <taxon>Burkholderiales</taxon>
        <taxon>Burkholderiaceae</taxon>
        <taxon>Paraburkholderia</taxon>
    </lineage>
</organism>
<dbReference type="SUPFAM" id="SSF53187">
    <property type="entry name" value="Zn-dependent exopeptidases"/>
    <property type="match status" value="1"/>
</dbReference>
<evidence type="ECO:0000313" key="9">
    <source>
        <dbReference type="Proteomes" id="UP000183487"/>
    </source>
</evidence>
<dbReference type="GO" id="GO:0006508">
    <property type="term" value="P:proteolysis"/>
    <property type="evidence" value="ECO:0007669"/>
    <property type="project" value="UniProtKB-KW"/>
</dbReference>
<comment type="cofactor">
    <cofactor evidence="1">
        <name>Zn(2+)</name>
        <dbReference type="ChEBI" id="CHEBI:29105"/>
    </cofactor>
</comment>
<evidence type="ECO:0000256" key="3">
    <source>
        <dbReference type="ARBA" id="ARBA00022670"/>
    </source>
</evidence>
<keyword evidence="8" id="KW-0121">Carboxypeptidase</keyword>
<evidence type="ECO:0000313" key="8">
    <source>
        <dbReference type="EMBL" id="SDR53896.1"/>
    </source>
</evidence>
<evidence type="ECO:0000256" key="6">
    <source>
        <dbReference type="ARBA" id="ARBA00023049"/>
    </source>
</evidence>
<dbReference type="PANTHER" id="PTHR11705">
    <property type="entry name" value="PROTEASE FAMILY M14 CARBOXYPEPTIDASE A,B"/>
    <property type="match status" value="1"/>
</dbReference>
<keyword evidence="5" id="KW-0862">Zinc</keyword>
<dbReference type="InterPro" id="IPR000834">
    <property type="entry name" value="Peptidase_M14"/>
</dbReference>
<dbReference type="GO" id="GO:0004181">
    <property type="term" value="F:metallocarboxypeptidase activity"/>
    <property type="evidence" value="ECO:0007669"/>
    <property type="project" value="InterPro"/>
</dbReference>
<dbReference type="PANTHER" id="PTHR11705:SF143">
    <property type="entry name" value="SLL0236 PROTEIN"/>
    <property type="match status" value="1"/>
</dbReference>